<organism evidence="2 3">
    <name type="scientific">Desmophyllum pertusum</name>
    <dbReference type="NCBI Taxonomy" id="174260"/>
    <lineage>
        <taxon>Eukaryota</taxon>
        <taxon>Metazoa</taxon>
        <taxon>Cnidaria</taxon>
        <taxon>Anthozoa</taxon>
        <taxon>Hexacorallia</taxon>
        <taxon>Scleractinia</taxon>
        <taxon>Caryophylliina</taxon>
        <taxon>Caryophylliidae</taxon>
        <taxon>Desmophyllum</taxon>
    </lineage>
</organism>
<comment type="caution">
    <text evidence="2">The sequence shown here is derived from an EMBL/GenBank/DDBJ whole genome shotgun (WGS) entry which is preliminary data.</text>
</comment>
<feature type="region of interest" description="Disordered" evidence="1">
    <location>
        <begin position="29"/>
        <end position="70"/>
    </location>
</feature>
<gene>
    <name evidence="2" type="ORF">OS493_036407</name>
</gene>
<dbReference type="Proteomes" id="UP001163046">
    <property type="component" value="Unassembled WGS sequence"/>
</dbReference>
<feature type="region of interest" description="Disordered" evidence="1">
    <location>
        <begin position="177"/>
        <end position="197"/>
    </location>
</feature>
<dbReference type="AlphaFoldDB" id="A0A9W9ZK58"/>
<sequence>MNNDFLQDCGILVDDEGLRNELNDVQRNYFSTDNRRNMGELSAGHSSSDEQSEVEVEGSAEATGSSQEEDFNVSVKTFQESDCGCSHGKNRKPCSKSLRFQDVTEHRMQCVELTSAELDLVIMGAIQSQTKSDFEWQILKDVSNKPPAQLPPIISPAGLDAARKQYLFREIRPFCRPGTEEHVAPNPDDRSDTGVNQ</sequence>
<dbReference type="EMBL" id="MU825933">
    <property type="protein sequence ID" value="KAJ7382208.1"/>
    <property type="molecule type" value="Genomic_DNA"/>
</dbReference>
<reference evidence="2" key="1">
    <citation type="submission" date="2023-01" db="EMBL/GenBank/DDBJ databases">
        <title>Genome assembly of the deep-sea coral Lophelia pertusa.</title>
        <authorList>
            <person name="Herrera S."/>
            <person name="Cordes E."/>
        </authorList>
    </citation>
    <scope>NUCLEOTIDE SEQUENCE</scope>
    <source>
        <strain evidence="2">USNM1676648</strain>
        <tissue evidence="2">Polyp</tissue>
    </source>
</reference>
<keyword evidence="3" id="KW-1185">Reference proteome</keyword>
<evidence type="ECO:0000313" key="3">
    <source>
        <dbReference type="Proteomes" id="UP001163046"/>
    </source>
</evidence>
<evidence type="ECO:0000313" key="2">
    <source>
        <dbReference type="EMBL" id="KAJ7382208.1"/>
    </source>
</evidence>
<evidence type="ECO:0000256" key="1">
    <source>
        <dbReference type="SAM" id="MobiDB-lite"/>
    </source>
</evidence>
<dbReference type="OrthoDB" id="5986738at2759"/>
<proteinExistence type="predicted"/>
<name>A0A9W9ZK58_9CNID</name>
<accession>A0A9W9ZK58</accession>
<protein>
    <submittedName>
        <fullName evidence="2">Uncharacterized protein</fullName>
    </submittedName>
</protein>